<evidence type="ECO:0000313" key="1">
    <source>
        <dbReference type="EMBL" id="KAH7865809.1"/>
    </source>
</evidence>
<proteinExistence type="predicted"/>
<name>A0ACB7ZK06_9ERIC</name>
<dbReference type="Proteomes" id="UP000828048">
    <property type="component" value="Chromosome 9"/>
</dbReference>
<accession>A0ACB7ZK06</accession>
<keyword evidence="2" id="KW-1185">Reference proteome</keyword>
<dbReference type="EMBL" id="CM037159">
    <property type="protein sequence ID" value="KAH7865809.1"/>
    <property type="molecule type" value="Genomic_DNA"/>
</dbReference>
<protein>
    <submittedName>
        <fullName evidence="1">Uncharacterized protein</fullName>
    </submittedName>
</protein>
<sequence length="109" mass="12974">MSSMEINVGNFLEDNRCVVCSGRNELHMSWTPLDPGMRFVVCPNDQCKDFAWLDPPMCDRAMQIMLRLLRMRNNMEKEILTRKKRERMLWTTLGTNWVLFVILLFSQKM</sequence>
<reference evidence="1 2" key="1">
    <citation type="journal article" date="2021" name="Hortic Res">
        <title>High-quality reference genome and annotation aids understanding of berry development for evergreen blueberry (Vaccinium darrowii).</title>
        <authorList>
            <person name="Yu J."/>
            <person name="Hulse-Kemp A.M."/>
            <person name="Babiker E."/>
            <person name="Staton M."/>
        </authorList>
    </citation>
    <scope>NUCLEOTIDE SEQUENCE [LARGE SCALE GENOMIC DNA]</scope>
    <source>
        <strain evidence="2">cv. NJ 8807/NJ 8810</strain>
        <tissue evidence="1">Young leaf</tissue>
    </source>
</reference>
<comment type="caution">
    <text evidence="1">The sequence shown here is derived from an EMBL/GenBank/DDBJ whole genome shotgun (WGS) entry which is preliminary data.</text>
</comment>
<evidence type="ECO:0000313" key="2">
    <source>
        <dbReference type="Proteomes" id="UP000828048"/>
    </source>
</evidence>
<organism evidence="1 2">
    <name type="scientific">Vaccinium darrowii</name>
    <dbReference type="NCBI Taxonomy" id="229202"/>
    <lineage>
        <taxon>Eukaryota</taxon>
        <taxon>Viridiplantae</taxon>
        <taxon>Streptophyta</taxon>
        <taxon>Embryophyta</taxon>
        <taxon>Tracheophyta</taxon>
        <taxon>Spermatophyta</taxon>
        <taxon>Magnoliopsida</taxon>
        <taxon>eudicotyledons</taxon>
        <taxon>Gunneridae</taxon>
        <taxon>Pentapetalae</taxon>
        <taxon>asterids</taxon>
        <taxon>Ericales</taxon>
        <taxon>Ericaceae</taxon>
        <taxon>Vaccinioideae</taxon>
        <taxon>Vaccinieae</taxon>
        <taxon>Vaccinium</taxon>
    </lineage>
</organism>
<gene>
    <name evidence="1" type="ORF">Vadar_011527</name>
</gene>